<dbReference type="Gene3D" id="3.20.10.10">
    <property type="entry name" value="D-amino Acid Aminotransferase, subunit A, domain 2"/>
    <property type="match status" value="1"/>
</dbReference>
<comment type="cofactor">
    <cofactor evidence="1">
        <name>pyridoxal 5'-phosphate</name>
        <dbReference type="ChEBI" id="CHEBI:597326"/>
    </cofactor>
</comment>
<dbReference type="InterPro" id="IPR043132">
    <property type="entry name" value="BCAT-like_C"/>
</dbReference>
<dbReference type="PIRSF" id="PIRSF006468">
    <property type="entry name" value="BCAT1"/>
    <property type="match status" value="1"/>
</dbReference>
<dbReference type="PANTHER" id="PTHR11825">
    <property type="entry name" value="SUBGROUP IIII AMINOTRANSFERASE"/>
    <property type="match status" value="1"/>
</dbReference>
<evidence type="ECO:0000256" key="2">
    <source>
        <dbReference type="ARBA" id="ARBA00009320"/>
    </source>
</evidence>
<comment type="similarity">
    <text evidence="2">Belongs to the class-IV pyridoxal-phosphate-dependent aminotransferase family.</text>
</comment>
<evidence type="ECO:0000256" key="5">
    <source>
        <dbReference type="ARBA" id="ARBA00022679"/>
    </source>
</evidence>
<evidence type="ECO:0000256" key="3">
    <source>
        <dbReference type="ARBA" id="ARBA00022576"/>
    </source>
</evidence>
<dbReference type="InterPro" id="IPR001544">
    <property type="entry name" value="Aminotrans_IV"/>
</dbReference>
<evidence type="ECO:0000256" key="6">
    <source>
        <dbReference type="ARBA" id="ARBA00022898"/>
    </source>
</evidence>
<dbReference type="GeneID" id="95987684"/>
<keyword evidence="6" id="KW-0663">Pyridoxal phosphate</keyword>
<proteinExistence type="inferred from homology"/>
<keyword evidence="5 8" id="KW-0808">Transferase</keyword>
<dbReference type="PANTHER" id="PTHR11825:SF44">
    <property type="entry name" value="BRANCHED-CHAIN-AMINO-ACID AMINOTRANSFERASE"/>
    <property type="match status" value="1"/>
</dbReference>
<evidence type="ECO:0000256" key="4">
    <source>
        <dbReference type="ARBA" id="ARBA00022605"/>
    </source>
</evidence>
<protein>
    <submittedName>
        <fullName evidence="8">Branched-chain-amino-acid transaminase bat2</fullName>
        <ecNumber evidence="8">2.6.1.42</ecNumber>
    </submittedName>
</protein>
<sequence length="394" mass="43242">MTAQAPLKASSLYFSPVAADHPNDPRGYGRYMLTIPWSRTSGWGQPKIGPRQDLSFDPLAGVLQYAVTCFEGMKCYKDEQGKLRLFRPNKNFDRLKRSAARVGLPYEWDNAELVDLLSKLVALEAPMVPAGDGDNLYIRPTLLETSESFGIKEDAFAAEALLYVVTSVNLGKGLYASSEGTGLRLDACNKYIRAWPGGTGSYKLGANYGTVSVAKQPGFAMSLWLHSYGKEDFISEAGAMNVWIIKEAKDGFTEFVTMSLDNGIVLPGVTRESIITLLNDHASGKKAFPLEGMPKNIRVVERDISMNEIVEGTKDGSLKGMFGCGTGVVVVSVGLVRYQDVEYNIPANPLIKLLRDTVTGIQRGRLERDDWSFLVPEWDGSAHEHDVDGQKVIA</sequence>
<dbReference type="InterPro" id="IPR043131">
    <property type="entry name" value="BCAT-like_N"/>
</dbReference>
<dbReference type="RefSeq" id="XP_069207168.1">
    <property type="nucleotide sequence ID" value="XM_069355097.1"/>
</dbReference>
<reference evidence="8 9" key="1">
    <citation type="submission" date="2023-08" db="EMBL/GenBank/DDBJ databases">
        <title>Annotated Genome Sequence of Vanrija albida AlHP1.</title>
        <authorList>
            <person name="Herzog R."/>
        </authorList>
    </citation>
    <scope>NUCLEOTIDE SEQUENCE [LARGE SCALE GENOMIC DNA]</scope>
    <source>
        <strain evidence="8 9">AlHP1</strain>
    </source>
</reference>
<dbReference type="Pfam" id="PF01063">
    <property type="entry name" value="Aminotran_4"/>
    <property type="match status" value="1"/>
</dbReference>
<keyword evidence="3 8" id="KW-0032">Aminotransferase</keyword>
<keyword evidence="7" id="KW-0100">Branched-chain amino acid biosynthesis</keyword>
<dbReference type="Gene3D" id="3.30.470.10">
    <property type="match status" value="1"/>
</dbReference>
<organism evidence="8 9">
    <name type="scientific">Vanrija albida</name>
    <dbReference type="NCBI Taxonomy" id="181172"/>
    <lineage>
        <taxon>Eukaryota</taxon>
        <taxon>Fungi</taxon>
        <taxon>Dikarya</taxon>
        <taxon>Basidiomycota</taxon>
        <taxon>Agaricomycotina</taxon>
        <taxon>Tremellomycetes</taxon>
        <taxon>Trichosporonales</taxon>
        <taxon>Trichosporonaceae</taxon>
        <taxon>Vanrija</taxon>
    </lineage>
</organism>
<name>A0ABR3PXP4_9TREE</name>
<evidence type="ECO:0000256" key="7">
    <source>
        <dbReference type="ARBA" id="ARBA00023304"/>
    </source>
</evidence>
<dbReference type="GO" id="GO:0004084">
    <property type="term" value="F:branched-chain-amino-acid transaminase activity"/>
    <property type="evidence" value="ECO:0007669"/>
    <property type="project" value="UniProtKB-EC"/>
</dbReference>
<dbReference type="SUPFAM" id="SSF56752">
    <property type="entry name" value="D-aminoacid aminotransferase-like PLP-dependent enzymes"/>
    <property type="match status" value="1"/>
</dbReference>
<evidence type="ECO:0000256" key="1">
    <source>
        <dbReference type="ARBA" id="ARBA00001933"/>
    </source>
</evidence>
<dbReference type="EMBL" id="JBBXJM010000005">
    <property type="protein sequence ID" value="KAL1407224.1"/>
    <property type="molecule type" value="Genomic_DNA"/>
</dbReference>
<dbReference type="Proteomes" id="UP001565368">
    <property type="component" value="Unassembled WGS sequence"/>
</dbReference>
<dbReference type="InterPro" id="IPR036038">
    <property type="entry name" value="Aminotransferase-like"/>
</dbReference>
<dbReference type="EC" id="2.6.1.42" evidence="8"/>
<gene>
    <name evidence="8" type="primary">BAT2_1</name>
    <name evidence="8" type="ORF">Q8F55_006641</name>
</gene>
<evidence type="ECO:0000313" key="9">
    <source>
        <dbReference type="Proteomes" id="UP001565368"/>
    </source>
</evidence>
<accession>A0ABR3PXP4</accession>
<keyword evidence="4" id="KW-0028">Amino-acid biosynthesis</keyword>
<evidence type="ECO:0000313" key="8">
    <source>
        <dbReference type="EMBL" id="KAL1407224.1"/>
    </source>
</evidence>
<comment type="caution">
    <text evidence="8">The sequence shown here is derived from an EMBL/GenBank/DDBJ whole genome shotgun (WGS) entry which is preliminary data.</text>
</comment>
<dbReference type="InterPro" id="IPR005786">
    <property type="entry name" value="B_amino_transII"/>
</dbReference>
<keyword evidence="9" id="KW-1185">Reference proteome</keyword>